<accession>A0ABQ0BFH4</accession>
<dbReference type="Proteomes" id="UP001600943">
    <property type="component" value="Unassembled WGS sequence"/>
</dbReference>
<proteinExistence type="predicted"/>
<evidence type="ECO:0000313" key="1">
    <source>
        <dbReference type="EMBL" id="GAA6410164.1"/>
    </source>
</evidence>
<dbReference type="EMBL" id="BAABYW010000001">
    <property type="protein sequence ID" value="GAA6410164.1"/>
    <property type="molecule type" value="Genomic_DNA"/>
</dbReference>
<sequence>MTILIEKPNWMLPWDTRKTKRDREGEFEPKLIPKYQRDIFGIEEKSFPSIVFPSDSSLFSVKDVIFGERKHYKEVDTKISELGLGFKSADRAV</sequence>
<gene>
    <name evidence="1" type="ORF">K040078D81_42810</name>
</gene>
<comment type="caution">
    <text evidence="1">The sequence shown here is derived from an EMBL/GenBank/DDBJ whole genome shotgun (WGS) entry which is preliminary data.</text>
</comment>
<evidence type="ECO:0000313" key="2">
    <source>
        <dbReference type="Proteomes" id="UP001600943"/>
    </source>
</evidence>
<reference evidence="1 2" key="1">
    <citation type="submission" date="2024-04" db="EMBL/GenBank/DDBJ databases">
        <title>Defined microbial consortia suppress multidrug-resistant proinflammatory Enterobacteriaceae via ecological control.</title>
        <authorList>
            <person name="Furuichi M."/>
            <person name="Kawaguchi T."/>
            <person name="Pust M."/>
            <person name="Yasuma K."/>
            <person name="Plichta D."/>
            <person name="Hasegawa N."/>
            <person name="Ohya T."/>
            <person name="Bhattarai S."/>
            <person name="Sasajima S."/>
            <person name="Aoto Y."/>
            <person name="Tuganbaev T."/>
            <person name="Yaginuma M."/>
            <person name="Ueda M."/>
            <person name="Okahashi N."/>
            <person name="Amafuji K."/>
            <person name="Kiridooshi Y."/>
            <person name="Sugita K."/>
            <person name="Strazar M."/>
            <person name="Skelly A."/>
            <person name="Suda W."/>
            <person name="Hattori M."/>
            <person name="Nakamoto N."/>
            <person name="Caballero S."/>
            <person name="Norman J."/>
            <person name="Olle B."/>
            <person name="Tanoue T."/>
            <person name="Arita M."/>
            <person name="Bucci V."/>
            <person name="Atarashi K."/>
            <person name="Xavier R."/>
            <person name="Honda K."/>
        </authorList>
    </citation>
    <scope>NUCLEOTIDE SEQUENCE [LARGE SCALE GENOMIC DNA]</scope>
    <source>
        <strain evidence="2">k04-0078-D8-1</strain>
    </source>
</reference>
<name>A0ABQ0BFH4_9FIRM</name>
<organism evidence="1 2">
    <name type="scientific">Blautia hominis</name>
    <dbReference type="NCBI Taxonomy" id="2025493"/>
    <lineage>
        <taxon>Bacteria</taxon>
        <taxon>Bacillati</taxon>
        <taxon>Bacillota</taxon>
        <taxon>Clostridia</taxon>
        <taxon>Lachnospirales</taxon>
        <taxon>Lachnospiraceae</taxon>
        <taxon>Blautia</taxon>
    </lineage>
</organism>
<keyword evidence="2" id="KW-1185">Reference proteome</keyword>
<protein>
    <submittedName>
        <fullName evidence="1">Uncharacterized protein</fullName>
    </submittedName>
</protein>